<name>A0A838XXX6_9NEIS</name>
<feature type="non-terminal residue" evidence="2">
    <location>
        <position position="232"/>
    </location>
</feature>
<gene>
    <name evidence="2" type="ORF">H2Z84_03675</name>
</gene>
<dbReference type="AlphaFoldDB" id="A0A838XXX6"/>
<dbReference type="InterPro" id="IPR049826">
    <property type="entry name" value="Ig-like_ice"/>
</dbReference>
<dbReference type="InterPro" id="IPR044016">
    <property type="entry name" value="Big_13"/>
</dbReference>
<evidence type="ECO:0000313" key="3">
    <source>
        <dbReference type="Proteomes" id="UP000545606"/>
    </source>
</evidence>
<sequence>NIGLPADAKAGDTLNVTINGTAQPGHVLTAAEITAGQVVLTPTAPAEGGTLTVAATITDVAGNTSAQGSDSATVITSGPLASITVDPVTADNVLNIAETSGATVSITGTVGGDVKVGDTVTLTVNGHNTTGQVIDLGNGQLGYNIAVSSTDLKADSTVHASVTTTDSHGNSSTATGSDNYGLDLSAPTVAIATTLAGDNIVNAAEHNQPLTISGSTTGVEDGQKVDVVLNGT</sequence>
<dbReference type="RefSeq" id="WP_181834775.1">
    <property type="nucleotide sequence ID" value="NZ_JACERN010000012.1"/>
</dbReference>
<proteinExistence type="predicted"/>
<dbReference type="Proteomes" id="UP000545606">
    <property type="component" value="Unassembled WGS sequence"/>
</dbReference>
<evidence type="ECO:0000259" key="1">
    <source>
        <dbReference type="Pfam" id="PF19077"/>
    </source>
</evidence>
<keyword evidence="3" id="KW-1185">Reference proteome</keyword>
<protein>
    <submittedName>
        <fullName evidence="2">Ig-like domain-containing protein</fullName>
    </submittedName>
</protein>
<accession>A0A838XXX6</accession>
<dbReference type="Pfam" id="PF19077">
    <property type="entry name" value="Big_13"/>
    <property type="match status" value="1"/>
</dbReference>
<feature type="non-terminal residue" evidence="2">
    <location>
        <position position="1"/>
    </location>
</feature>
<organism evidence="2 3">
    <name type="scientific">Aquitalea aquatica</name>
    <dbReference type="NCBI Taxonomy" id="3044273"/>
    <lineage>
        <taxon>Bacteria</taxon>
        <taxon>Pseudomonadati</taxon>
        <taxon>Pseudomonadota</taxon>
        <taxon>Betaproteobacteria</taxon>
        <taxon>Neisseriales</taxon>
        <taxon>Chromobacteriaceae</taxon>
        <taxon>Aquitalea</taxon>
    </lineage>
</organism>
<evidence type="ECO:0000313" key="2">
    <source>
        <dbReference type="EMBL" id="MBA4707493.1"/>
    </source>
</evidence>
<reference evidence="2 3" key="1">
    <citation type="submission" date="2020-07" db="EMBL/GenBank/DDBJ databases">
        <title>Draft genome sequence of violacein-producing bacteria and related species.</title>
        <authorList>
            <person name="Wilson H.S."/>
            <person name="De Leon M.E."/>
        </authorList>
    </citation>
    <scope>NUCLEOTIDE SEQUENCE [LARGE SCALE GENOMIC DNA]</scope>
    <source>
        <strain evidence="2 3">HSC-21Su07</strain>
    </source>
</reference>
<dbReference type="InterPro" id="IPR013783">
    <property type="entry name" value="Ig-like_fold"/>
</dbReference>
<comment type="caution">
    <text evidence="2">The sequence shown here is derived from an EMBL/GenBank/DDBJ whole genome shotgun (WGS) entry which is preliminary data.</text>
</comment>
<dbReference type="EMBL" id="JACERN010000012">
    <property type="protein sequence ID" value="MBA4707493.1"/>
    <property type="molecule type" value="Genomic_DNA"/>
</dbReference>
<dbReference type="NCBIfam" id="NF033510">
    <property type="entry name" value="Ca_tandemer"/>
    <property type="match status" value="2"/>
</dbReference>
<feature type="domain" description="Bacterial Ig-like" evidence="1">
    <location>
        <begin position="8"/>
        <end position="68"/>
    </location>
</feature>
<dbReference type="Gene3D" id="2.60.40.10">
    <property type="entry name" value="Immunoglobulins"/>
    <property type="match status" value="3"/>
</dbReference>
<dbReference type="NCBIfam" id="NF012196">
    <property type="entry name" value="Ig_like_ice"/>
    <property type="match status" value="2"/>
</dbReference>